<protein>
    <submittedName>
        <fullName evidence="4">Hydantoinase/oxoprolinase family protein</fullName>
    </submittedName>
</protein>
<accession>A0ABV7L6D4</accession>
<gene>
    <name evidence="4" type="ORF">ACFOGJ_23085</name>
</gene>
<dbReference type="InterPro" id="IPR049517">
    <property type="entry name" value="ACX-like_C"/>
</dbReference>
<sequence length="673" mass="72129">MPQTLGVDIGGTFTDFVLFDDNGDAVKVWKNATTPGNPIEGVLTGLKQVADLDGVRVLRLGTTIATNALLERKGARVAYVTTKGFKDIPFIQRGNRRAHYDLSWIKAKPLAKREDCYEVDERLDAQGEVVKPVDPAEVAAMAADMERAGIEAVAVNCLFSYVSPDHERQIRDTIAKALPDMPISISYDVLPKWKEYERSTSTIADAFLKPVVRRSFKAMREAFAGTGIGDRVVVIKSNGGEATLESAAETPIELAVSGPTGGVVAARTLARQLGIDNIVTLDMGGTSTDCSTVVGAEASFTTDFEIEWGVPIQVPMIDIRTIGAGGGSIAWIDKGGMLRVGPQSAGADPGPACYGRGGREPTVTDANVVLGRISPENFLGGAMQLDGDAAHKAVESVADPMGLSSRHAALAIVQIANNNMVGALRTVLLEKGLDPRDFRLLAFGGAGPLHAADLLEVANIPRAIIPPHPGQFSAFGFTMTDARVDRHRTVQQISDKFDRDRATTVLQELVADARAVLEGQGYTSGIEVQRMLEMRYLGQNYELELPFDADGFTEENTADLWQRFHAQHNARFGFAIEGERIETVNMKVALTAIGPKPDLPELAKGDGRVAPVGHRTVAFEAGDEKAGVYDREKLRAGDVIAGPALVEEPASVTLVRPGQTLTVGTYGTMEIAE</sequence>
<dbReference type="Pfam" id="PF19278">
    <property type="entry name" value="Hydant_A_C"/>
    <property type="match status" value="1"/>
</dbReference>
<evidence type="ECO:0000259" key="2">
    <source>
        <dbReference type="Pfam" id="PF05378"/>
    </source>
</evidence>
<feature type="domain" description="Hydantoinase/oxoprolinase N-terminal" evidence="2">
    <location>
        <begin position="5"/>
        <end position="176"/>
    </location>
</feature>
<dbReference type="InterPro" id="IPR045079">
    <property type="entry name" value="Oxoprolinase-like"/>
</dbReference>
<dbReference type="Pfam" id="PF05378">
    <property type="entry name" value="Hydant_A_N"/>
    <property type="match status" value="1"/>
</dbReference>
<dbReference type="EMBL" id="JBHRTR010000036">
    <property type="protein sequence ID" value="MFC3230153.1"/>
    <property type="molecule type" value="Genomic_DNA"/>
</dbReference>
<dbReference type="Gene3D" id="3.30.420.40">
    <property type="match status" value="1"/>
</dbReference>
<feature type="domain" description="Acetophenone carboxylase-like C-terminal" evidence="3">
    <location>
        <begin position="504"/>
        <end position="665"/>
    </location>
</feature>
<dbReference type="Pfam" id="PF01968">
    <property type="entry name" value="Hydantoinase_A"/>
    <property type="match status" value="1"/>
</dbReference>
<evidence type="ECO:0000313" key="5">
    <source>
        <dbReference type="Proteomes" id="UP001595528"/>
    </source>
</evidence>
<keyword evidence="5" id="KW-1185">Reference proteome</keyword>
<dbReference type="InterPro" id="IPR008040">
    <property type="entry name" value="Hydant_A_N"/>
</dbReference>
<evidence type="ECO:0000259" key="1">
    <source>
        <dbReference type="Pfam" id="PF01968"/>
    </source>
</evidence>
<proteinExistence type="predicted"/>
<name>A0ABV7L6D4_9PROT</name>
<feature type="domain" description="Hydantoinase A/oxoprolinase" evidence="1">
    <location>
        <begin position="198"/>
        <end position="484"/>
    </location>
</feature>
<reference evidence="5" key="1">
    <citation type="journal article" date="2019" name="Int. J. Syst. Evol. Microbiol.">
        <title>The Global Catalogue of Microorganisms (GCM) 10K type strain sequencing project: providing services to taxonomists for standard genome sequencing and annotation.</title>
        <authorList>
            <consortium name="The Broad Institute Genomics Platform"/>
            <consortium name="The Broad Institute Genome Sequencing Center for Infectious Disease"/>
            <person name="Wu L."/>
            <person name="Ma J."/>
        </authorList>
    </citation>
    <scope>NUCLEOTIDE SEQUENCE [LARGE SCALE GENOMIC DNA]</scope>
    <source>
        <strain evidence="5">KCTC 42964</strain>
    </source>
</reference>
<evidence type="ECO:0000259" key="3">
    <source>
        <dbReference type="Pfam" id="PF19278"/>
    </source>
</evidence>
<dbReference type="InterPro" id="IPR002821">
    <property type="entry name" value="Hydantoinase_A"/>
</dbReference>
<comment type="caution">
    <text evidence="4">The sequence shown here is derived from an EMBL/GenBank/DDBJ whole genome shotgun (WGS) entry which is preliminary data.</text>
</comment>
<dbReference type="Proteomes" id="UP001595528">
    <property type="component" value="Unassembled WGS sequence"/>
</dbReference>
<dbReference type="PANTHER" id="PTHR11365">
    <property type="entry name" value="5-OXOPROLINASE RELATED"/>
    <property type="match status" value="1"/>
</dbReference>
<dbReference type="PANTHER" id="PTHR11365:SF23">
    <property type="entry name" value="HYPOTHETICAL 5-OXOPROLINASE (EUROFUNG)-RELATED"/>
    <property type="match status" value="1"/>
</dbReference>
<dbReference type="RefSeq" id="WP_379905046.1">
    <property type="nucleotide sequence ID" value="NZ_JBHRTR010000036.1"/>
</dbReference>
<evidence type="ECO:0000313" key="4">
    <source>
        <dbReference type="EMBL" id="MFC3230153.1"/>
    </source>
</evidence>
<organism evidence="4 5">
    <name type="scientific">Marinibaculum pumilum</name>
    <dbReference type="NCBI Taxonomy" id="1766165"/>
    <lineage>
        <taxon>Bacteria</taxon>
        <taxon>Pseudomonadati</taxon>
        <taxon>Pseudomonadota</taxon>
        <taxon>Alphaproteobacteria</taxon>
        <taxon>Rhodospirillales</taxon>
        <taxon>Rhodospirillaceae</taxon>
        <taxon>Marinibaculum</taxon>
    </lineage>
</organism>